<gene>
    <name evidence="3" type="ORF">FE782_23710</name>
</gene>
<dbReference type="Pfam" id="PF10057">
    <property type="entry name" value="MpsC"/>
    <property type="match status" value="1"/>
</dbReference>
<comment type="caution">
    <text evidence="3">The sequence shown here is derived from an EMBL/GenBank/DDBJ whole genome shotgun (WGS) entry which is preliminary data.</text>
</comment>
<dbReference type="Proteomes" id="UP000309676">
    <property type="component" value="Unassembled WGS sequence"/>
</dbReference>
<feature type="region of interest" description="Disordered" evidence="1">
    <location>
        <begin position="1"/>
        <end position="36"/>
    </location>
</feature>
<evidence type="ECO:0000256" key="1">
    <source>
        <dbReference type="SAM" id="MobiDB-lite"/>
    </source>
</evidence>
<proteinExistence type="predicted"/>
<dbReference type="EMBL" id="VCIW01000019">
    <property type="protein sequence ID" value="TLS49682.1"/>
    <property type="molecule type" value="Genomic_DNA"/>
</dbReference>
<evidence type="ECO:0000313" key="4">
    <source>
        <dbReference type="Proteomes" id="UP000309676"/>
    </source>
</evidence>
<protein>
    <submittedName>
        <fullName evidence="3">DUF2294 domain-containing protein</fullName>
    </submittedName>
</protein>
<name>A0A5R9G044_9BACL</name>
<organism evidence="3 4">
    <name type="scientific">Paenibacillus antri</name>
    <dbReference type="NCBI Taxonomy" id="2582848"/>
    <lineage>
        <taxon>Bacteria</taxon>
        <taxon>Bacillati</taxon>
        <taxon>Bacillota</taxon>
        <taxon>Bacilli</taxon>
        <taxon>Bacillales</taxon>
        <taxon>Paenibacillaceae</taxon>
        <taxon>Paenibacillus</taxon>
    </lineage>
</organism>
<feature type="domain" description="Na+-translocating membrane potential-generating system MpsC" evidence="2">
    <location>
        <begin position="85"/>
        <end position="188"/>
    </location>
</feature>
<accession>A0A5R9G044</accession>
<dbReference type="InterPro" id="IPR018745">
    <property type="entry name" value="MpsC"/>
</dbReference>
<evidence type="ECO:0000259" key="2">
    <source>
        <dbReference type="Pfam" id="PF10057"/>
    </source>
</evidence>
<reference evidence="3 4" key="1">
    <citation type="submission" date="2019-05" db="EMBL/GenBank/DDBJ databases">
        <authorList>
            <person name="Narsing Rao M.P."/>
            <person name="Li W.J."/>
        </authorList>
    </citation>
    <scope>NUCLEOTIDE SEQUENCE [LARGE SCALE GENOMIC DNA]</scope>
    <source>
        <strain evidence="3 4">SYSU_K30003</strain>
    </source>
</reference>
<dbReference type="AlphaFoldDB" id="A0A5R9G044"/>
<evidence type="ECO:0000313" key="3">
    <source>
        <dbReference type="EMBL" id="TLS49682.1"/>
    </source>
</evidence>
<sequence length="309" mass="34651">MLPSRGGFGRHPRDQTSRGGGIAMARRRGGTGMPMRRSAYDFPDVLKYANMDMIGVMEVADSSGMETDQEDSVKRADMMIQEELKKISSYVSKLLRQKFGRGPEACFASAGSRFLVITIRGFLSPMEEVLLQHGKEDSVDTTRSIIVSSMLPELRGVISVSLGVEVDRFYHDWNYANNAGVVIAVFEKELPFARTIDLPPLRTAMDVEAFREEVNRISGYVQKVPEGVEIHAIAPKLIVVMRVGILIPIEKALLGRGFDRELRIAKDRLEKEHFQQSPVFARLLGGPLENVFVDWNFLNDEGIVCFQLK</sequence>
<keyword evidence="4" id="KW-1185">Reference proteome</keyword>